<comment type="caution">
    <text evidence="1">The sequence shown here is derived from an EMBL/GenBank/DDBJ whole genome shotgun (WGS) entry which is preliminary data.</text>
</comment>
<reference evidence="1 2" key="1">
    <citation type="submission" date="2018-05" db="EMBL/GenBank/DDBJ databases">
        <title>Evolution of GPA BGCs.</title>
        <authorList>
            <person name="Waglechner N."/>
            <person name="Wright G.D."/>
        </authorList>
    </citation>
    <scope>NUCLEOTIDE SEQUENCE [LARGE SCALE GENOMIC DNA]</scope>
    <source>
        <strain evidence="1 2">DSM 5908</strain>
    </source>
</reference>
<dbReference type="Proteomes" id="UP000286716">
    <property type="component" value="Unassembled WGS sequence"/>
</dbReference>
<evidence type="ECO:0000313" key="1">
    <source>
        <dbReference type="EMBL" id="RSM40762.1"/>
    </source>
</evidence>
<protein>
    <submittedName>
        <fullName evidence="1">Uncharacterized protein</fullName>
    </submittedName>
</protein>
<accession>A0A428WCE5</accession>
<dbReference type="EMBL" id="QHHU01000038">
    <property type="protein sequence ID" value="RSM40762.1"/>
    <property type="molecule type" value="Genomic_DNA"/>
</dbReference>
<evidence type="ECO:0000313" key="2">
    <source>
        <dbReference type="Proteomes" id="UP000286716"/>
    </source>
</evidence>
<proteinExistence type="predicted"/>
<organism evidence="1 2">
    <name type="scientific">Amycolatopsis balhimycina DSM 5908</name>
    <dbReference type="NCBI Taxonomy" id="1081091"/>
    <lineage>
        <taxon>Bacteria</taxon>
        <taxon>Bacillati</taxon>
        <taxon>Actinomycetota</taxon>
        <taxon>Actinomycetes</taxon>
        <taxon>Pseudonocardiales</taxon>
        <taxon>Pseudonocardiaceae</taxon>
        <taxon>Amycolatopsis</taxon>
    </lineage>
</organism>
<dbReference type="AlphaFoldDB" id="A0A428WCE5"/>
<sequence>MLILIESVEKFDKFDLISPHRPMFDSDGRLGRLESRLAIMQARTTNAEQYIHQIYRRSAFVEYFDNKMDGSNKMLAFGRGAEISPGGGIFRLFLYPLTHS</sequence>
<gene>
    <name evidence="1" type="ORF">DMA12_26470</name>
</gene>
<keyword evidence="2" id="KW-1185">Reference proteome</keyword>
<name>A0A428WCE5_AMYBA</name>